<keyword evidence="1" id="KW-0732">Signal</keyword>
<dbReference type="EMBL" id="JADKPN010000006">
    <property type="protein sequence ID" value="MBF4763770.1"/>
    <property type="molecule type" value="Genomic_DNA"/>
</dbReference>
<name>A0A930YKM5_9ACTN</name>
<gene>
    <name evidence="2" type="ORF">ISU07_11595</name>
</gene>
<dbReference type="AlphaFoldDB" id="A0A930YKM5"/>
<feature type="signal peptide" evidence="1">
    <location>
        <begin position="1"/>
        <end position="19"/>
    </location>
</feature>
<proteinExistence type="predicted"/>
<feature type="chain" id="PRO_5039655193" evidence="1">
    <location>
        <begin position="20"/>
        <end position="459"/>
    </location>
</feature>
<dbReference type="RefSeq" id="WP_194706963.1">
    <property type="nucleotide sequence ID" value="NZ_JADKPN010000006.1"/>
</dbReference>
<keyword evidence="3" id="KW-1185">Reference proteome</keyword>
<comment type="caution">
    <text evidence="2">The sequence shown here is derived from an EMBL/GenBank/DDBJ whole genome shotgun (WGS) entry which is preliminary data.</text>
</comment>
<evidence type="ECO:0000313" key="3">
    <source>
        <dbReference type="Proteomes" id="UP000640489"/>
    </source>
</evidence>
<accession>A0A930YKM5</accession>
<reference evidence="2" key="1">
    <citation type="submission" date="2020-11" db="EMBL/GenBank/DDBJ databases">
        <title>Nocardioides sp. nov., isolated from Soil of Cynanchum wilfordii Hemsley rhizosphere.</title>
        <authorList>
            <person name="Lee J.-S."/>
            <person name="Suh M.K."/>
            <person name="Kim J.-S."/>
        </authorList>
    </citation>
    <scope>NUCLEOTIDE SEQUENCE</scope>
    <source>
        <strain evidence="2">KCTC 19275</strain>
    </source>
</reference>
<organism evidence="2 3">
    <name type="scientific">Nocardioides islandensis</name>
    <dbReference type="NCBI Taxonomy" id="433663"/>
    <lineage>
        <taxon>Bacteria</taxon>
        <taxon>Bacillati</taxon>
        <taxon>Actinomycetota</taxon>
        <taxon>Actinomycetes</taxon>
        <taxon>Propionibacteriales</taxon>
        <taxon>Nocardioidaceae</taxon>
        <taxon>Nocardioides</taxon>
    </lineage>
</organism>
<evidence type="ECO:0000256" key="1">
    <source>
        <dbReference type="SAM" id="SignalP"/>
    </source>
</evidence>
<evidence type="ECO:0000313" key="2">
    <source>
        <dbReference type="EMBL" id="MBF4763770.1"/>
    </source>
</evidence>
<protein>
    <submittedName>
        <fullName evidence="2">Uncharacterized protein</fullName>
    </submittedName>
</protein>
<sequence>MRRAWVLVASAALVTGVLAPGPAARAGGGGDGTADKHVVRTYGGKPVAVGSNQVLFLRFQGREGDRVTLGGVHVDPLINSRQLKLLDDRETPTRVAIDPAGFLRLPSSGWFTLRYDGGPGQYLLELLQVQTLRPGHSAVVRDRRGFVRAFRVLTPRDEFLGVTGPDLAAVVAKGKGGSDLGHSVVMGAGFGVLGWRWGGAPLAQSLAARNGVVVYVRHGQSGRVAVRRARPASTAVDAPPAGTTRFGTVSTVSFHGRAGRLVRIHAPGDQRDHLAFPGAEDSFGQRFVLTGPRSGFVAPAFTGWENRGVHRLPYTGRYRVVSFPRTRAFPPRQVEVDSLVDVGELQIDGPPLRVAARPDGRWAVASFEGGNLEGYQTLTAENVTLSDPWLAYAGPLTYPCEGDTSEGCTILATFGEIGTMPDLNGWSDAFCCGDTVLVAPGTGTGTIDLRLTSAPTPPA</sequence>
<dbReference type="Proteomes" id="UP000640489">
    <property type="component" value="Unassembled WGS sequence"/>
</dbReference>